<evidence type="ECO:0000256" key="1">
    <source>
        <dbReference type="SAM" id="MobiDB-lite"/>
    </source>
</evidence>
<feature type="region of interest" description="Disordered" evidence="1">
    <location>
        <begin position="65"/>
        <end position="92"/>
    </location>
</feature>
<evidence type="ECO:0000313" key="3">
    <source>
        <dbReference type="Proteomes" id="UP001286313"/>
    </source>
</evidence>
<dbReference type="AlphaFoldDB" id="A0AAE1K445"/>
<feature type="compositionally biased region" description="Low complexity" evidence="1">
    <location>
        <begin position="34"/>
        <end position="45"/>
    </location>
</feature>
<organism evidence="2 3">
    <name type="scientific">Petrolisthes cinctipes</name>
    <name type="common">Flat porcelain crab</name>
    <dbReference type="NCBI Taxonomy" id="88211"/>
    <lineage>
        <taxon>Eukaryota</taxon>
        <taxon>Metazoa</taxon>
        <taxon>Ecdysozoa</taxon>
        <taxon>Arthropoda</taxon>
        <taxon>Crustacea</taxon>
        <taxon>Multicrustacea</taxon>
        <taxon>Malacostraca</taxon>
        <taxon>Eumalacostraca</taxon>
        <taxon>Eucarida</taxon>
        <taxon>Decapoda</taxon>
        <taxon>Pleocyemata</taxon>
        <taxon>Anomura</taxon>
        <taxon>Galatheoidea</taxon>
        <taxon>Porcellanidae</taxon>
        <taxon>Petrolisthes</taxon>
    </lineage>
</organism>
<evidence type="ECO:0000313" key="2">
    <source>
        <dbReference type="EMBL" id="KAK3862180.1"/>
    </source>
</evidence>
<sequence length="92" mass="9341">MPDTTAVVTATLSAASDTTPSVATARAVAEDPSETASVETASVTTAETLSPSIADVDVVNKNTLVLKPPPKSTLLNLLPKTDSQIDPVEPAP</sequence>
<dbReference type="EMBL" id="JAWQEG010004301">
    <property type="protein sequence ID" value="KAK3862180.1"/>
    <property type="molecule type" value="Genomic_DNA"/>
</dbReference>
<feature type="region of interest" description="Disordered" evidence="1">
    <location>
        <begin position="1"/>
        <end position="45"/>
    </location>
</feature>
<dbReference type="Proteomes" id="UP001286313">
    <property type="component" value="Unassembled WGS sequence"/>
</dbReference>
<gene>
    <name evidence="2" type="ORF">Pcinc_031922</name>
</gene>
<name>A0AAE1K445_PETCI</name>
<accession>A0AAE1K445</accession>
<keyword evidence="3" id="KW-1185">Reference proteome</keyword>
<comment type="caution">
    <text evidence="2">The sequence shown here is derived from an EMBL/GenBank/DDBJ whole genome shotgun (WGS) entry which is preliminary data.</text>
</comment>
<protein>
    <submittedName>
        <fullName evidence="2">Uncharacterized protein</fullName>
    </submittedName>
</protein>
<feature type="compositionally biased region" description="Low complexity" evidence="1">
    <location>
        <begin position="1"/>
        <end position="19"/>
    </location>
</feature>
<reference evidence="2" key="1">
    <citation type="submission" date="2023-10" db="EMBL/GenBank/DDBJ databases">
        <title>Genome assemblies of two species of porcelain crab, Petrolisthes cinctipes and Petrolisthes manimaculis (Anomura: Porcellanidae).</title>
        <authorList>
            <person name="Angst P."/>
        </authorList>
    </citation>
    <scope>NUCLEOTIDE SEQUENCE</scope>
    <source>
        <strain evidence="2">PB745_01</strain>
        <tissue evidence="2">Gill</tissue>
    </source>
</reference>
<proteinExistence type="predicted"/>